<organism evidence="3 4">
    <name type="scientific">Baekduia soli</name>
    <dbReference type="NCBI Taxonomy" id="496014"/>
    <lineage>
        <taxon>Bacteria</taxon>
        <taxon>Bacillati</taxon>
        <taxon>Actinomycetota</taxon>
        <taxon>Thermoleophilia</taxon>
        <taxon>Solirubrobacterales</taxon>
        <taxon>Baekduiaceae</taxon>
        <taxon>Baekduia</taxon>
    </lineage>
</organism>
<evidence type="ECO:0000259" key="2">
    <source>
        <dbReference type="Pfam" id="PF08241"/>
    </source>
</evidence>
<dbReference type="KEGG" id="bsol:FSW04_02035"/>
<dbReference type="PANTHER" id="PTHR42912:SF95">
    <property type="entry name" value="METHYLTRANSFERASE TYPE 11 DOMAIN-CONTAINING PROTEIN"/>
    <property type="match status" value="1"/>
</dbReference>
<dbReference type="Proteomes" id="UP000321805">
    <property type="component" value="Chromosome"/>
</dbReference>
<dbReference type="EMBL" id="CP042430">
    <property type="protein sequence ID" value="QEC46476.1"/>
    <property type="molecule type" value="Genomic_DNA"/>
</dbReference>
<accession>A0A5B8U0F3</accession>
<dbReference type="OrthoDB" id="9795634at2"/>
<dbReference type="PANTHER" id="PTHR42912">
    <property type="entry name" value="METHYLTRANSFERASE"/>
    <property type="match status" value="1"/>
</dbReference>
<evidence type="ECO:0000313" key="3">
    <source>
        <dbReference type="EMBL" id="QEC46476.1"/>
    </source>
</evidence>
<dbReference type="Gene3D" id="3.40.50.150">
    <property type="entry name" value="Vaccinia Virus protein VP39"/>
    <property type="match status" value="1"/>
</dbReference>
<feature type="region of interest" description="Disordered" evidence="1">
    <location>
        <begin position="235"/>
        <end position="257"/>
    </location>
</feature>
<name>A0A5B8U0F3_9ACTN</name>
<dbReference type="AlphaFoldDB" id="A0A5B8U0F3"/>
<feature type="domain" description="Methyltransferase type 11" evidence="2">
    <location>
        <begin position="38"/>
        <end position="129"/>
    </location>
</feature>
<dbReference type="RefSeq" id="WP_146915722.1">
    <property type="nucleotide sequence ID" value="NZ_CP042430.1"/>
</dbReference>
<dbReference type="InterPro" id="IPR050508">
    <property type="entry name" value="Methyltransf_Superfamily"/>
</dbReference>
<keyword evidence="3" id="KW-0489">Methyltransferase</keyword>
<sequence>MSFAVPAETYDRFMGRYSRRVAPAFARFAGIEAGMRVLDVGCGPGALTGVLAGLVGAPQVAAADPSPGFAAACAARVPGADVRETRAEALPWADATFDAALAQLVVGFMADPEAGVREMARVVAPGATVAACTWDSAGAMRMLDLFWAAALALDPAAPAEAGRVRFGARDELHELWSGAGLADVEVQPLDVLAGYEDFDDFWEPLTGGVGPAGEWCASLAPDAQVALREECRRRLGDPQGPFELPARSWAARGRRPA</sequence>
<evidence type="ECO:0000256" key="1">
    <source>
        <dbReference type="SAM" id="MobiDB-lite"/>
    </source>
</evidence>
<reference evidence="3 4" key="1">
    <citation type="journal article" date="2018" name="J. Microbiol.">
        <title>Baekduia soli gen. nov., sp. nov., a novel bacterium isolated from the soil of Baekdu Mountain and proposal of a novel family name, Baekduiaceae fam. nov.</title>
        <authorList>
            <person name="An D.S."/>
            <person name="Siddiqi M.Z."/>
            <person name="Kim K.H."/>
            <person name="Yu H.S."/>
            <person name="Im W.T."/>
        </authorList>
    </citation>
    <scope>NUCLEOTIDE SEQUENCE [LARGE SCALE GENOMIC DNA]</scope>
    <source>
        <strain evidence="3 4">BR7-21</strain>
    </source>
</reference>
<evidence type="ECO:0000313" key="4">
    <source>
        <dbReference type="Proteomes" id="UP000321805"/>
    </source>
</evidence>
<proteinExistence type="predicted"/>
<keyword evidence="4" id="KW-1185">Reference proteome</keyword>
<dbReference type="GO" id="GO:0032259">
    <property type="term" value="P:methylation"/>
    <property type="evidence" value="ECO:0007669"/>
    <property type="project" value="UniProtKB-KW"/>
</dbReference>
<dbReference type="GO" id="GO:0008757">
    <property type="term" value="F:S-adenosylmethionine-dependent methyltransferase activity"/>
    <property type="evidence" value="ECO:0007669"/>
    <property type="project" value="InterPro"/>
</dbReference>
<dbReference type="InterPro" id="IPR029063">
    <property type="entry name" value="SAM-dependent_MTases_sf"/>
</dbReference>
<dbReference type="SUPFAM" id="SSF53335">
    <property type="entry name" value="S-adenosyl-L-methionine-dependent methyltransferases"/>
    <property type="match status" value="1"/>
</dbReference>
<gene>
    <name evidence="3" type="ORF">FSW04_02035</name>
</gene>
<keyword evidence="3" id="KW-0808">Transferase</keyword>
<protein>
    <submittedName>
        <fullName evidence="3">Class I SAM-dependent methyltransferase</fullName>
    </submittedName>
</protein>
<dbReference type="Pfam" id="PF08241">
    <property type="entry name" value="Methyltransf_11"/>
    <property type="match status" value="1"/>
</dbReference>
<dbReference type="InterPro" id="IPR013216">
    <property type="entry name" value="Methyltransf_11"/>
</dbReference>
<dbReference type="CDD" id="cd02440">
    <property type="entry name" value="AdoMet_MTases"/>
    <property type="match status" value="1"/>
</dbReference>